<dbReference type="InterPro" id="IPR014729">
    <property type="entry name" value="Rossmann-like_a/b/a_fold"/>
</dbReference>
<evidence type="ECO:0000259" key="2">
    <source>
        <dbReference type="Pfam" id="PF00582"/>
    </source>
</evidence>
<organism evidence="3 4">
    <name type="scientific">Nocardioides nanhaiensis</name>
    <dbReference type="NCBI Taxonomy" id="1476871"/>
    <lineage>
        <taxon>Bacteria</taxon>
        <taxon>Bacillati</taxon>
        <taxon>Actinomycetota</taxon>
        <taxon>Actinomycetes</taxon>
        <taxon>Propionibacteriales</taxon>
        <taxon>Nocardioidaceae</taxon>
        <taxon>Nocardioides</taxon>
    </lineage>
</organism>
<evidence type="ECO:0000313" key="4">
    <source>
        <dbReference type="Proteomes" id="UP001500621"/>
    </source>
</evidence>
<dbReference type="InterPro" id="IPR006016">
    <property type="entry name" value="UspA"/>
</dbReference>
<evidence type="ECO:0000256" key="1">
    <source>
        <dbReference type="ARBA" id="ARBA00008791"/>
    </source>
</evidence>
<keyword evidence="4" id="KW-1185">Reference proteome</keyword>
<dbReference type="PRINTS" id="PR01438">
    <property type="entry name" value="UNVRSLSTRESS"/>
</dbReference>
<dbReference type="EMBL" id="BAABIM010000002">
    <property type="protein sequence ID" value="GAA4685143.1"/>
    <property type="molecule type" value="Genomic_DNA"/>
</dbReference>
<comment type="similarity">
    <text evidence="1">Belongs to the universal stress protein A family.</text>
</comment>
<evidence type="ECO:0000313" key="3">
    <source>
        <dbReference type="EMBL" id="GAA4685143.1"/>
    </source>
</evidence>
<gene>
    <name evidence="3" type="ORF">GCM10023226_23290</name>
</gene>
<protein>
    <submittedName>
        <fullName evidence="3">Universal stress protein</fullName>
    </submittedName>
</protein>
<dbReference type="RefSeq" id="WP_345265932.1">
    <property type="nucleotide sequence ID" value="NZ_BAABIM010000002.1"/>
</dbReference>
<sequence length="315" mass="32422">MTTSPHPSTVDAVPAGAVVVALDGSEHAERALTCGAQQAALEHRTLVLAHASGAEIAHATTVLGPALPVPGLAQELHTAAARLLDESAGRVVAEHPDLRVLTVASDDDARRMLLELAREAHLVVLGSRGRGVVRSLVLGSVSAAVARHATCPVVVSRPGGPPAPTAGVLVGVDGGKGSAQVAEVAFRMASFRGLPLTVVHCYWDAVAAYAAAYPGTAADVDNADRLADLSALVSSTLAGLGEKFPDVVVTRRLAHGLVDQVLTEGSQTWDLVVVGRHPRSGWAHLMGHSLSSAVLERARCTVVVVPHDASTTDHP</sequence>
<proteinExistence type="inferred from homology"/>
<dbReference type="CDD" id="cd23659">
    <property type="entry name" value="USP_At3g01520-like"/>
    <property type="match status" value="1"/>
</dbReference>
<comment type="caution">
    <text evidence="3">The sequence shown here is derived from an EMBL/GenBank/DDBJ whole genome shotgun (WGS) entry which is preliminary data.</text>
</comment>
<reference evidence="4" key="1">
    <citation type="journal article" date="2019" name="Int. J. Syst. Evol. Microbiol.">
        <title>The Global Catalogue of Microorganisms (GCM) 10K type strain sequencing project: providing services to taxonomists for standard genome sequencing and annotation.</title>
        <authorList>
            <consortium name="The Broad Institute Genomics Platform"/>
            <consortium name="The Broad Institute Genome Sequencing Center for Infectious Disease"/>
            <person name="Wu L."/>
            <person name="Ma J."/>
        </authorList>
    </citation>
    <scope>NUCLEOTIDE SEQUENCE [LARGE SCALE GENOMIC DNA]</scope>
    <source>
        <strain evidence="4">JCM 18127</strain>
    </source>
</reference>
<dbReference type="InterPro" id="IPR006015">
    <property type="entry name" value="Universal_stress_UspA"/>
</dbReference>
<feature type="domain" description="UspA" evidence="2">
    <location>
        <begin position="168"/>
        <end position="306"/>
    </location>
</feature>
<dbReference type="Gene3D" id="3.40.50.620">
    <property type="entry name" value="HUPs"/>
    <property type="match status" value="2"/>
</dbReference>
<feature type="domain" description="UspA" evidence="2">
    <location>
        <begin position="18"/>
        <end position="157"/>
    </location>
</feature>
<dbReference type="Proteomes" id="UP001500621">
    <property type="component" value="Unassembled WGS sequence"/>
</dbReference>
<dbReference type="PANTHER" id="PTHR46268:SF6">
    <property type="entry name" value="UNIVERSAL STRESS PROTEIN UP12"/>
    <property type="match status" value="1"/>
</dbReference>
<accession>A0ABP8WCN2</accession>
<dbReference type="Pfam" id="PF00582">
    <property type="entry name" value="Usp"/>
    <property type="match status" value="2"/>
</dbReference>
<dbReference type="PANTHER" id="PTHR46268">
    <property type="entry name" value="STRESS RESPONSE PROTEIN NHAX"/>
    <property type="match status" value="1"/>
</dbReference>
<name>A0ABP8WCN2_9ACTN</name>
<dbReference type="SUPFAM" id="SSF52402">
    <property type="entry name" value="Adenine nucleotide alpha hydrolases-like"/>
    <property type="match status" value="2"/>
</dbReference>